<evidence type="ECO:0000313" key="3">
    <source>
        <dbReference type="EMBL" id="KAG0268988.1"/>
    </source>
</evidence>
<dbReference type="GO" id="GO:0006493">
    <property type="term" value="P:protein O-linked glycosylation"/>
    <property type="evidence" value="ECO:0007669"/>
    <property type="project" value="TreeGrafter"/>
</dbReference>
<gene>
    <name evidence="3" type="primary">KRE2_1</name>
    <name evidence="3" type="ORF">DFQ27_005093</name>
</gene>
<protein>
    <submittedName>
        <fullName evidence="3">Alpha 1,2-mannosyltransferase 2.4.1</fullName>
    </submittedName>
</protein>
<dbReference type="PIRSF" id="PIRSF018153">
    <property type="entry name" value="Glyco_trans_15"/>
    <property type="match status" value="1"/>
</dbReference>
<dbReference type="EMBL" id="JAAAJB010000036">
    <property type="protein sequence ID" value="KAG0268988.1"/>
    <property type="molecule type" value="Genomic_DNA"/>
</dbReference>
<comment type="similarity">
    <text evidence="1">Belongs to the glycosyltransferase 15 family.</text>
</comment>
<keyword evidence="4" id="KW-1185">Reference proteome</keyword>
<dbReference type="GO" id="GO:0000026">
    <property type="term" value="F:alpha-1,2-mannosyltransferase activity"/>
    <property type="evidence" value="ECO:0007669"/>
    <property type="project" value="TreeGrafter"/>
</dbReference>
<evidence type="ECO:0000313" key="4">
    <source>
        <dbReference type="Proteomes" id="UP000807716"/>
    </source>
</evidence>
<proteinExistence type="inferred from homology"/>
<name>A0A9P6QHG5_9FUNG</name>
<evidence type="ECO:0000256" key="2">
    <source>
        <dbReference type="ARBA" id="ARBA00022679"/>
    </source>
</evidence>
<comment type="caution">
    <text evidence="3">The sequence shown here is derived from an EMBL/GenBank/DDBJ whole genome shotgun (WGS) entry which is preliminary data.</text>
</comment>
<dbReference type="GO" id="GO:0006487">
    <property type="term" value="P:protein N-linked glycosylation"/>
    <property type="evidence" value="ECO:0007669"/>
    <property type="project" value="TreeGrafter"/>
</dbReference>
<dbReference type="AlphaFoldDB" id="A0A9P6QHG5"/>
<dbReference type="GO" id="GO:0016020">
    <property type="term" value="C:membrane"/>
    <property type="evidence" value="ECO:0007669"/>
    <property type="project" value="InterPro"/>
</dbReference>
<dbReference type="InterPro" id="IPR002685">
    <property type="entry name" value="Glyco_trans_15"/>
</dbReference>
<dbReference type="InterPro" id="IPR029044">
    <property type="entry name" value="Nucleotide-diphossugar_trans"/>
</dbReference>
<dbReference type="Pfam" id="PF01793">
    <property type="entry name" value="Glyco_transf_15"/>
    <property type="match status" value="1"/>
</dbReference>
<keyword evidence="2" id="KW-0808">Transferase</keyword>
<reference evidence="3" key="1">
    <citation type="journal article" date="2020" name="Fungal Divers.">
        <title>Resolving the Mortierellaceae phylogeny through synthesis of multi-gene phylogenetics and phylogenomics.</title>
        <authorList>
            <person name="Vandepol N."/>
            <person name="Liber J."/>
            <person name="Desiro A."/>
            <person name="Na H."/>
            <person name="Kennedy M."/>
            <person name="Barry K."/>
            <person name="Grigoriev I.V."/>
            <person name="Miller A.N."/>
            <person name="O'Donnell K."/>
            <person name="Stajich J.E."/>
            <person name="Bonito G."/>
        </authorList>
    </citation>
    <scope>NUCLEOTIDE SEQUENCE</scope>
    <source>
        <strain evidence="3">BC1065</strain>
    </source>
</reference>
<dbReference type="Gene3D" id="3.90.550.10">
    <property type="entry name" value="Spore Coat Polysaccharide Biosynthesis Protein SpsA, Chain A"/>
    <property type="match status" value="1"/>
</dbReference>
<evidence type="ECO:0000256" key="1">
    <source>
        <dbReference type="ARBA" id="ARBA00007677"/>
    </source>
</evidence>
<dbReference type="PANTHER" id="PTHR31121">
    <property type="entry name" value="ALPHA-1,2 MANNOSYLTRANSFERASE KTR1"/>
    <property type="match status" value="1"/>
</dbReference>
<accession>A0A9P6QHG5</accession>
<dbReference type="GO" id="GO:0000032">
    <property type="term" value="P:cell wall mannoprotein biosynthetic process"/>
    <property type="evidence" value="ECO:0007669"/>
    <property type="project" value="TreeGrafter"/>
</dbReference>
<organism evidence="3 4">
    <name type="scientific">Actinomortierella ambigua</name>
    <dbReference type="NCBI Taxonomy" id="1343610"/>
    <lineage>
        <taxon>Eukaryota</taxon>
        <taxon>Fungi</taxon>
        <taxon>Fungi incertae sedis</taxon>
        <taxon>Mucoromycota</taxon>
        <taxon>Mortierellomycotina</taxon>
        <taxon>Mortierellomycetes</taxon>
        <taxon>Mortierellales</taxon>
        <taxon>Mortierellaceae</taxon>
        <taxon>Actinomortierella</taxon>
    </lineage>
</organism>
<dbReference type="Proteomes" id="UP000807716">
    <property type="component" value="Unassembled WGS sequence"/>
</dbReference>
<dbReference type="SUPFAM" id="SSF53448">
    <property type="entry name" value="Nucleotide-diphospho-sugar transferases"/>
    <property type="match status" value="1"/>
</dbReference>
<dbReference type="PANTHER" id="PTHR31121:SF10">
    <property type="entry name" value="MANNOSYLTRANSFERASE KTR2-RELATED"/>
    <property type="match status" value="1"/>
</dbReference>
<sequence length="329" mass="38734">MLATENELTMARETVRRFEDRFNRHRRYPWVFLTHTKFSAQFKELTSALTGGDTFYGQIPRENWSQPSWVDYHSMVSRQQDLLERGINDAMNMTKRHMWRFHSGLLARHELMASYDFFWRVEPGIHLYCDMEIDPMLEMQRTGKKFAWSLSLRENQLSTPSVWKVLQNFKATYPTLIPAVNDEEFIRDKDKDDYNDCSYGVQNSIGSFEFFRSEAYRAFFDFVDRQGVIYYERWTDAIVMTLGLSLLLPRSEILFLDELAWAHGPFHHCPVDEAFNQQRCICNPASNVDDSVLSCTAMWHGREQKKSKKETVVCQKSGKCILYVDISGR</sequence>
<dbReference type="OrthoDB" id="2425226at2759"/>
<dbReference type="GO" id="GO:0005794">
    <property type="term" value="C:Golgi apparatus"/>
    <property type="evidence" value="ECO:0007669"/>
    <property type="project" value="TreeGrafter"/>
</dbReference>